<gene>
    <name evidence="1" type="ORF">GCM10009765_59950</name>
</gene>
<evidence type="ECO:0000313" key="1">
    <source>
        <dbReference type="EMBL" id="GAA1702519.1"/>
    </source>
</evidence>
<protein>
    <recommendedName>
        <fullName evidence="3">Piwi domain-containing protein</fullName>
    </recommendedName>
</protein>
<reference evidence="1 2" key="1">
    <citation type="journal article" date="2019" name="Int. J. Syst. Evol. Microbiol.">
        <title>The Global Catalogue of Microorganisms (GCM) 10K type strain sequencing project: providing services to taxonomists for standard genome sequencing and annotation.</title>
        <authorList>
            <consortium name="The Broad Institute Genomics Platform"/>
            <consortium name="The Broad Institute Genome Sequencing Center for Infectious Disease"/>
            <person name="Wu L."/>
            <person name="Ma J."/>
        </authorList>
    </citation>
    <scope>NUCLEOTIDE SEQUENCE [LARGE SCALE GENOMIC DNA]</scope>
    <source>
        <strain evidence="1 2">JCM 14718</strain>
    </source>
</reference>
<comment type="caution">
    <text evidence="1">The sequence shown here is derived from an EMBL/GenBank/DDBJ whole genome shotgun (WGS) entry which is preliminary data.</text>
</comment>
<dbReference type="Proteomes" id="UP001500618">
    <property type="component" value="Unassembled WGS sequence"/>
</dbReference>
<evidence type="ECO:0000313" key="2">
    <source>
        <dbReference type="Proteomes" id="UP001500618"/>
    </source>
</evidence>
<proteinExistence type="predicted"/>
<accession>A0ABN2ICX1</accession>
<keyword evidence="2" id="KW-1185">Reference proteome</keyword>
<organism evidence="1 2">
    <name type="scientific">Fodinicola feengrottensis</name>
    <dbReference type="NCBI Taxonomy" id="435914"/>
    <lineage>
        <taxon>Bacteria</taxon>
        <taxon>Bacillati</taxon>
        <taxon>Actinomycetota</taxon>
        <taxon>Actinomycetes</taxon>
        <taxon>Mycobacteriales</taxon>
        <taxon>Fodinicola</taxon>
    </lineage>
</organism>
<sequence>MPGWRNGKDAFSCIPDSRDAREATVSYMADASGNLPGNVAWSELRPYISLVVLECTTPDPVVAFDWLINFLQNEAVKGVHQGVDIVAYGAEIHDKSPISLQLSAVEVDQAFTFVTRTIDSVGWIQNDIQFLDTSHLLTLAIRKNRLVGIHAFDSLRHRLQLRLDREPIPPVRRISPTTLENAFLRGEAKHFWLRGTHPRRATRPDSKNIGGLRLQEAINPIEDSTFALGSARAALDEQSVHDGATVLVGTTMHKSSVWVKPSTTFQEYLAVSVQLFGLLEEVLSVDLPPERLFPLFAYETTDITEVRGAFDISVLTPEELISNRERESTVADVAELLRDAIIEIRGDLASSRFKIDVGYEGCIGGTISVRLERIGEVTKLHFGIHGQPSNEPPVSAIRRGLEMAYRDLVSVHYRSGHTYVAGRIWHRQMQIARFPQWRFEDFSGYDIDREKPLVDKGVKAENFETIHERIGKDGDRSLFAWVLDHYSTGWLTCDDGSGEIADFIHISLAGVLSLIHVKGADSASTLRRISVGAYEVVASQASKNTIYTDPIRLKEKLERGSLRRQASWTDGVRVDSRSDLIEYLGYPDLITETQVIVIQPHLVESRYRELRNVADGKPSDDRLRLQLLETLLNSVRTTVVGSGAELYVVASNA</sequence>
<dbReference type="EMBL" id="BAAANY010000025">
    <property type="protein sequence ID" value="GAA1702519.1"/>
    <property type="molecule type" value="Genomic_DNA"/>
</dbReference>
<name>A0ABN2ICX1_9ACTN</name>
<evidence type="ECO:0008006" key="3">
    <source>
        <dbReference type="Google" id="ProtNLM"/>
    </source>
</evidence>